<evidence type="ECO:0000313" key="3">
    <source>
        <dbReference type="Proteomes" id="UP001589748"/>
    </source>
</evidence>
<protein>
    <submittedName>
        <fullName evidence="2">ATP-binding protein</fullName>
        <ecNumber evidence="2">2.7.13.3</ecNumber>
    </submittedName>
</protein>
<proteinExistence type="predicted"/>
<reference evidence="2 3" key="1">
    <citation type="submission" date="2024-09" db="EMBL/GenBank/DDBJ databases">
        <authorList>
            <person name="Sun Q."/>
            <person name="Mori K."/>
        </authorList>
    </citation>
    <scope>NUCLEOTIDE SEQUENCE [LARGE SCALE GENOMIC DNA]</scope>
    <source>
        <strain evidence="2 3">TISTR 1856</strain>
    </source>
</reference>
<accession>A0ABV5LU32</accession>
<feature type="domain" description="Histidine kinase/HSP90-like ATPase" evidence="1">
    <location>
        <begin position="8"/>
        <end position="136"/>
    </location>
</feature>
<sequence>MPTVALRFSSLPEHVRTARLVAVSVARRAGFGENQLDEIRIAVGEACGQAVTRSGGGLVGMTLCDDDDRLDVRVDDLGGPPVEGAVGPSAGRHLEAVREAEARDVAELATALLEGVSDSVSLRHGGGPAGTVQMSWELDKH</sequence>
<organism evidence="2 3">
    <name type="scientific">Kineococcus gynurae</name>
    <dbReference type="NCBI Taxonomy" id="452979"/>
    <lineage>
        <taxon>Bacteria</taxon>
        <taxon>Bacillati</taxon>
        <taxon>Actinomycetota</taxon>
        <taxon>Actinomycetes</taxon>
        <taxon>Kineosporiales</taxon>
        <taxon>Kineosporiaceae</taxon>
        <taxon>Kineococcus</taxon>
    </lineage>
</organism>
<keyword evidence="2" id="KW-0808">Transferase</keyword>
<dbReference type="RefSeq" id="WP_380138938.1">
    <property type="nucleotide sequence ID" value="NZ_JBHLUI010000010.1"/>
</dbReference>
<keyword evidence="3" id="KW-1185">Reference proteome</keyword>
<dbReference type="InterPro" id="IPR036890">
    <property type="entry name" value="HATPase_C_sf"/>
</dbReference>
<dbReference type="EMBL" id="JBHMDM010000005">
    <property type="protein sequence ID" value="MFB9377546.1"/>
    <property type="molecule type" value="Genomic_DNA"/>
</dbReference>
<evidence type="ECO:0000259" key="1">
    <source>
        <dbReference type="Pfam" id="PF13581"/>
    </source>
</evidence>
<comment type="caution">
    <text evidence="2">The sequence shown here is derived from an EMBL/GenBank/DDBJ whole genome shotgun (WGS) entry which is preliminary data.</text>
</comment>
<name>A0ABV5LU32_9ACTN</name>
<dbReference type="Pfam" id="PF13581">
    <property type="entry name" value="HATPase_c_2"/>
    <property type="match status" value="1"/>
</dbReference>
<dbReference type="GO" id="GO:0005524">
    <property type="term" value="F:ATP binding"/>
    <property type="evidence" value="ECO:0007669"/>
    <property type="project" value="UniProtKB-KW"/>
</dbReference>
<keyword evidence="2" id="KW-0547">Nucleotide-binding</keyword>
<dbReference type="EC" id="2.7.13.3" evidence="2"/>
<evidence type="ECO:0000313" key="2">
    <source>
        <dbReference type="EMBL" id="MFB9377546.1"/>
    </source>
</evidence>
<gene>
    <name evidence="2" type="ORF">ACFFVI_11240</name>
</gene>
<keyword evidence="2" id="KW-0067">ATP-binding</keyword>
<dbReference type="InterPro" id="IPR003594">
    <property type="entry name" value="HATPase_dom"/>
</dbReference>
<dbReference type="Gene3D" id="3.30.565.10">
    <property type="entry name" value="Histidine kinase-like ATPase, C-terminal domain"/>
    <property type="match status" value="1"/>
</dbReference>
<dbReference type="Proteomes" id="UP001589748">
    <property type="component" value="Unassembled WGS sequence"/>
</dbReference>
<dbReference type="GO" id="GO:0004673">
    <property type="term" value="F:protein histidine kinase activity"/>
    <property type="evidence" value="ECO:0007669"/>
    <property type="project" value="UniProtKB-EC"/>
</dbReference>